<gene>
    <name evidence="2" type="ORF">TCE0_018r04652</name>
</gene>
<proteinExistence type="predicted"/>
<dbReference type="Gene3D" id="3.40.50.150">
    <property type="entry name" value="Vaccinia Virus protein VP39"/>
    <property type="match status" value="1"/>
</dbReference>
<reference evidence="3" key="1">
    <citation type="journal article" date="2015" name="Genome Announc.">
        <title>Draft genome sequence of Talaromyces cellulolyticus strain Y-94, a source of lignocellulosic biomass-degrading enzymes.</title>
        <authorList>
            <person name="Fujii T."/>
            <person name="Koike H."/>
            <person name="Sawayama S."/>
            <person name="Yano S."/>
            <person name="Inoue H."/>
        </authorList>
    </citation>
    <scope>NUCLEOTIDE SEQUENCE [LARGE SCALE GENOMIC DNA]</scope>
    <source>
        <strain evidence="3">Y-94</strain>
    </source>
</reference>
<organism evidence="2 3">
    <name type="scientific">Talaromyces pinophilus</name>
    <name type="common">Penicillium pinophilum</name>
    <dbReference type="NCBI Taxonomy" id="128442"/>
    <lineage>
        <taxon>Eukaryota</taxon>
        <taxon>Fungi</taxon>
        <taxon>Dikarya</taxon>
        <taxon>Ascomycota</taxon>
        <taxon>Pezizomycotina</taxon>
        <taxon>Eurotiomycetes</taxon>
        <taxon>Eurotiomycetidae</taxon>
        <taxon>Eurotiales</taxon>
        <taxon>Trichocomaceae</taxon>
        <taxon>Talaromyces</taxon>
        <taxon>Talaromyces sect. Talaromyces</taxon>
    </lineage>
</organism>
<feature type="region of interest" description="Disordered" evidence="1">
    <location>
        <begin position="1"/>
        <end position="21"/>
    </location>
</feature>
<dbReference type="PANTHER" id="PTHR43591">
    <property type="entry name" value="METHYLTRANSFERASE"/>
    <property type="match status" value="1"/>
</dbReference>
<name>A0A510NUP5_TALPI</name>
<dbReference type="Pfam" id="PF13489">
    <property type="entry name" value="Methyltransf_23"/>
    <property type="match status" value="1"/>
</dbReference>
<dbReference type="InterPro" id="IPR029063">
    <property type="entry name" value="SAM-dependent_MTases_sf"/>
</dbReference>
<dbReference type="GO" id="GO:0008168">
    <property type="term" value="F:methyltransferase activity"/>
    <property type="evidence" value="ECO:0007669"/>
    <property type="project" value="TreeGrafter"/>
</dbReference>
<dbReference type="CDD" id="cd02440">
    <property type="entry name" value="AdoMet_MTases"/>
    <property type="match status" value="1"/>
</dbReference>
<dbReference type="SUPFAM" id="SSF53335">
    <property type="entry name" value="S-adenosyl-L-methionine-dependent methyltransferases"/>
    <property type="match status" value="1"/>
</dbReference>
<dbReference type="PANTHER" id="PTHR43591:SF10">
    <property type="entry name" value="ABC TRANSMEMBRANE TYPE-1 DOMAIN-CONTAINING PROTEIN-RELATED"/>
    <property type="match status" value="1"/>
</dbReference>
<dbReference type="EMBL" id="DF933814">
    <property type="protein sequence ID" value="GAM35938.1"/>
    <property type="molecule type" value="Genomic_DNA"/>
</dbReference>
<evidence type="ECO:0008006" key="4">
    <source>
        <dbReference type="Google" id="ProtNLM"/>
    </source>
</evidence>
<protein>
    <recommendedName>
        <fullName evidence="4">Methyltransferase</fullName>
    </recommendedName>
</protein>
<accession>A0A510NUP5</accession>
<dbReference type="Proteomes" id="UP000053095">
    <property type="component" value="Unassembled WGS sequence"/>
</dbReference>
<evidence type="ECO:0000313" key="3">
    <source>
        <dbReference type="Proteomes" id="UP000053095"/>
    </source>
</evidence>
<keyword evidence="3" id="KW-1185">Reference proteome</keyword>
<evidence type="ECO:0000256" key="1">
    <source>
        <dbReference type="SAM" id="MobiDB-lite"/>
    </source>
</evidence>
<evidence type="ECO:0000313" key="2">
    <source>
        <dbReference type="EMBL" id="GAM35938.1"/>
    </source>
</evidence>
<dbReference type="AlphaFoldDB" id="A0A510NUP5"/>
<sequence length="351" mass="39329">MVQPDLVPHGEKVEDEHEGSDVVDSMWEYPLKNNYVGVNCRRTMTNATTITSRTSSPSDIALQPIHENGRRYCNEIYFMPNDEPEQTRLSIVHQAFLILLDGELTTVPLPPEGPGRVLDIGTGPGDWAVEMGQRYPNSEIIATDISVFDGGPAIIGLPSVHFQLDDAEDDWTYHTPFDLIHFRGLSGAFRDWRGVYEQAFKHLKPGGYIEVVESDPAADIVTWANPNPDSYHDIYVSAMRNAADSLGYPRSREHLSRSLLTSIGFVDVTVQDMTVPVGAWPQDDRQRTLGKMVLIACLESLEARSLRPLTATGRWKKDDVQDLCEKVKQELMTSEGLTMSVRFVTARKPEI</sequence>